<feature type="compositionally biased region" description="Basic and acidic residues" evidence="8">
    <location>
        <begin position="76"/>
        <end position="87"/>
    </location>
</feature>
<keyword evidence="6 7" id="KW-0472">Membrane</keyword>
<dbReference type="GO" id="GO:0015297">
    <property type="term" value="F:antiporter activity"/>
    <property type="evidence" value="ECO:0007669"/>
    <property type="project" value="InterPro"/>
</dbReference>
<evidence type="ECO:0000256" key="3">
    <source>
        <dbReference type="ARBA" id="ARBA00022448"/>
    </source>
</evidence>
<dbReference type="GO" id="GO:0016020">
    <property type="term" value="C:membrane"/>
    <property type="evidence" value="ECO:0000318"/>
    <property type="project" value="GO_Central"/>
</dbReference>
<evidence type="ECO:0000256" key="5">
    <source>
        <dbReference type="ARBA" id="ARBA00022989"/>
    </source>
</evidence>
<feature type="transmembrane region" description="Helical" evidence="7">
    <location>
        <begin position="291"/>
        <end position="309"/>
    </location>
</feature>
<sequence length="616" mass="67138">MFNFGRLKLVNEMNQNKTQNTKVFLLSLTNKIYQEEQGAHNRLPKTIRLDSQITNRNQSHLAESPSKALSRLLETEKESFSRTEPTQHCKAGSSGTGLLRKGAANLRKPTGQNPSPIAGYANLYGEHCVRGNLFGVASINFIQGEAMAEMVETEERKCAMSWGGYVEELKKASRIAAPMVAVTVLQYLLQVVSVIMVGHLGQLSLASVAIATSITNVTGFSLLSGMAGGLETLCGQAYGSRQYKKLGVYTYSAVISLILVCPPICILWIFMDKLFPLVGQDTLISRKARQYSLWLIPALFASAILKPLTRYLQTQSLILPMLLTAFFILCFHVPVCWTLVFKLDLGDLGAAIAFSLSTWLNVILLGIYVKYSSSCEKTRSPLSKDAFLGVSEFFRLGVPAAIMVCLKWWSMELLTLLSGLLPNPKLETSVLSICLTLSTLHFTIPYGFGAATSTRVSNELGAGNPELARMAVKVGMSMATTEAVIVSTALFFSRHIIGYAYCKEKPVVHEVAVMAPLLCISLVTDSMQVVLSGVAKGCGWQHIGAYVNLGAFYLIGLPVGIMLGFVANLKGRGLWIGIVAGSIVQTILLSLFAIFTNWKKQVAKAKERIGRSSMGN</sequence>
<evidence type="ECO:0000313" key="10">
    <source>
        <dbReference type="Proteomes" id="UP000026915"/>
    </source>
</evidence>
<feature type="transmembrane region" description="Helical" evidence="7">
    <location>
        <begin position="248"/>
        <end position="271"/>
    </location>
</feature>
<feature type="transmembrane region" description="Helical" evidence="7">
    <location>
        <begin position="175"/>
        <end position="197"/>
    </location>
</feature>
<dbReference type="HOGENOM" id="CLU_012893_1_4_1"/>
<name>A0A061FEM5_THECC</name>
<evidence type="ECO:0000256" key="1">
    <source>
        <dbReference type="ARBA" id="ARBA00004141"/>
    </source>
</evidence>
<feature type="transmembrane region" description="Helical" evidence="7">
    <location>
        <begin position="546"/>
        <end position="567"/>
    </location>
</feature>
<proteinExistence type="inferred from homology"/>
<protein>
    <recommendedName>
        <fullName evidence="7">Protein DETOXIFICATION</fullName>
    </recommendedName>
    <alternativeName>
        <fullName evidence="7">Multidrug and toxic compound extrusion protein</fullName>
    </alternativeName>
</protein>
<dbReference type="InParanoid" id="A0A061FEM5"/>
<dbReference type="CDD" id="cd13132">
    <property type="entry name" value="MATE_eukaryotic"/>
    <property type="match status" value="1"/>
</dbReference>
<evidence type="ECO:0000256" key="4">
    <source>
        <dbReference type="ARBA" id="ARBA00022692"/>
    </source>
</evidence>
<dbReference type="InterPro" id="IPR045069">
    <property type="entry name" value="MATE_euk"/>
</dbReference>
<evidence type="ECO:0000256" key="6">
    <source>
        <dbReference type="ARBA" id="ARBA00023136"/>
    </source>
</evidence>
<dbReference type="AlphaFoldDB" id="A0A061FEM5"/>
<feature type="transmembrane region" description="Helical" evidence="7">
    <location>
        <begin position="352"/>
        <end position="371"/>
    </location>
</feature>
<comment type="caution">
    <text evidence="7">Lacks conserved residue(s) required for the propagation of feature annotation.</text>
</comment>
<evidence type="ECO:0000256" key="7">
    <source>
        <dbReference type="RuleBase" id="RU004914"/>
    </source>
</evidence>
<accession>A0A061FEM5</accession>
<evidence type="ECO:0000313" key="9">
    <source>
        <dbReference type="EMBL" id="EOY12939.1"/>
    </source>
</evidence>
<comment type="similarity">
    <text evidence="2 7">Belongs to the multi antimicrobial extrusion (MATE) (TC 2.A.66.1) family.</text>
</comment>
<evidence type="ECO:0000256" key="2">
    <source>
        <dbReference type="ARBA" id="ARBA00010199"/>
    </source>
</evidence>
<feature type="transmembrane region" description="Helical" evidence="7">
    <location>
        <begin position="321"/>
        <end position="340"/>
    </location>
</feature>
<dbReference type="GO" id="GO:0022857">
    <property type="term" value="F:transmembrane transporter activity"/>
    <property type="evidence" value="ECO:0000318"/>
    <property type="project" value="GO_Central"/>
</dbReference>
<dbReference type="NCBIfam" id="TIGR00797">
    <property type="entry name" value="matE"/>
    <property type="match status" value="1"/>
</dbReference>
<evidence type="ECO:0000256" key="8">
    <source>
        <dbReference type="SAM" id="MobiDB-lite"/>
    </source>
</evidence>
<dbReference type="Proteomes" id="UP000026915">
    <property type="component" value="Chromosome 7"/>
</dbReference>
<dbReference type="OMA" id="YTCSAII"/>
<dbReference type="GO" id="GO:0042910">
    <property type="term" value="F:xenobiotic transmembrane transporter activity"/>
    <property type="evidence" value="ECO:0007669"/>
    <property type="project" value="InterPro"/>
</dbReference>
<dbReference type="EMBL" id="CM001885">
    <property type="protein sequence ID" value="EOY12939.1"/>
    <property type="molecule type" value="Genomic_DNA"/>
</dbReference>
<keyword evidence="3" id="KW-0813">Transport</keyword>
<dbReference type="GO" id="GO:1990961">
    <property type="term" value="P:xenobiotic detoxification by transmembrane export across the plasma membrane"/>
    <property type="evidence" value="ECO:0007669"/>
    <property type="project" value="InterPro"/>
</dbReference>
<comment type="subcellular location">
    <subcellularLocation>
        <location evidence="1">Membrane</location>
        <topology evidence="1">Multi-pass membrane protein</topology>
    </subcellularLocation>
</comment>
<feature type="transmembrane region" description="Helical" evidence="7">
    <location>
        <begin position="573"/>
        <end position="598"/>
    </location>
</feature>
<feature type="region of interest" description="Disordered" evidence="8">
    <location>
        <begin position="76"/>
        <end position="97"/>
    </location>
</feature>
<feature type="transmembrane region" description="Helical" evidence="7">
    <location>
        <begin position="203"/>
        <end position="227"/>
    </location>
</feature>
<dbReference type="Gramene" id="EOY12939">
    <property type="protein sequence ID" value="EOY12939"/>
    <property type="gene ID" value="TCM_031440"/>
</dbReference>
<reference evidence="9 10" key="1">
    <citation type="journal article" date="2013" name="Genome Biol.">
        <title>The genome sequence of the most widely cultivated cacao type and its use to identify candidate genes regulating pod color.</title>
        <authorList>
            <person name="Motamayor J.C."/>
            <person name="Mockaitis K."/>
            <person name="Schmutz J."/>
            <person name="Haiminen N."/>
            <person name="Iii D.L."/>
            <person name="Cornejo O."/>
            <person name="Findley S.D."/>
            <person name="Zheng P."/>
            <person name="Utro F."/>
            <person name="Royaert S."/>
            <person name="Saski C."/>
            <person name="Jenkins J."/>
            <person name="Podicheti R."/>
            <person name="Zhao M."/>
            <person name="Scheffler B.E."/>
            <person name="Stack J.C."/>
            <person name="Feltus F.A."/>
            <person name="Mustiga G.M."/>
            <person name="Amores F."/>
            <person name="Phillips W."/>
            <person name="Marelli J.P."/>
            <person name="May G.D."/>
            <person name="Shapiro H."/>
            <person name="Ma J."/>
            <person name="Bustamante C.D."/>
            <person name="Schnell R.J."/>
            <person name="Main D."/>
            <person name="Gilbert D."/>
            <person name="Parida L."/>
            <person name="Kuhn D.N."/>
        </authorList>
    </citation>
    <scope>NUCLEOTIDE SEQUENCE [LARGE SCALE GENOMIC DNA]</scope>
    <source>
        <strain evidence="10">cv. Matina 1-6</strain>
    </source>
</reference>
<organism evidence="9 10">
    <name type="scientific">Theobroma cacao</name>
    <name type="common">Cacao</name>
    <name type="synonym">Cocoa</name>
    <dbReference type="NCBI Taxonomy" id="3641"/>
    <lineage>
        <taxon>Eukaryota</taxon>
        <taxon>Viridiplantae</taxon>
        <taxon>Streptophyta</taxon>
        <taxon>Embryophyta</taxon>
        <taxon>Tracheophyta</taxon>
        <taxon>Spermatophyta</taxon>
        <taxon>Magnoliopsida</taxon>
        <taxon>eudicotyledons</taxon>
        <taxon>Gunneridae</taxon>
        <taxon>Pentapetalae</taxon>
        <taxon>rosids</taxon>
        <taxon>malvids</taxon>
        <taxon>Malvales</taxon>
        <taxon>Malvaceae</taxon>
        <taxon>Byttnerioideae</taxon>
        <taxon>Theobroma</taxon>
    </lineage>
</organism>
<dbReference type="PANTHER" id="PTHR11206">
    <property type="entry name" value="MULTIDRUG RESISTANCE PROTEIN"/>
    <property type="match status" value="1"/>
</dbReference>
<dbReference type="Pfam" id="PF01554">
    <property type="entry name" value="MatE"/>
    <property type="match status" value="2"/>
</dbReference>
<keyword evidence="5 7" id="KW-1133">Transmembrane helix</keyword>
<gene>
    <name evidence="9" type="ORF">TCM_031440</name>
</gene>
<keyword evidence="10" id="KW-1185">Reference proteome</keyword>
<keyword evidence="4 7" id="KW-0812">Transmembrane</keyword>
<dbReference type="eggNOG" id="KOG1347">
    <property type="taxonomic scope" value="Eukaryota"/>
</dbReference>
<dbReference type="InterPro" id="IPR002528">
    <property type="entry name" value="MATE_fam"/>
</dbReference>